<gene>
    <name evidence="1" type="ORF">S01H4_25396</name>
</gene>
<evidence type="ECO:0008006" key="2">
    <source>
        <dbReference type="Google" id="ProtNLM"/>
    </source>
</evidence>
<proteinExistence type="predicted"/>
<feature type="non-terminal residue" evidence="1">
    <location>
        <position position="1"/>
    </location>
</feature>
<protein>
    <recommendedName>
        <fullName evidence="2">Dephospho-CoA kinase</fullName>
    </recommendedName>
</protein>
<organism evidence="1">
    <name type="scientific">marine sediment metagenome</name>
    <dbReference type="NCBI Taxonomy" id="412755"/>
    <lineage>
        <taxon>unclassified sequences</taxon>
        <taxon>metagenomes</taxon>
        <taxon>ecological metagenomes</taxon>
    </lineage>
</organism>
<evidence type="ECO:0000313" key="1">
    <source>
        <dbReference type="EMBL" id="GAG76725.1"/>
    </source>
</evidence>
<comment type="caution">
    <text evidence="1">The sequence shown here is derived from an EMBL/GenBank/DDBJ whole genome shotgun (WGS) entry which is preliminary data.</text>
</comment>
<reference evidence="1" key="1">
    <citation type="journal article" date="2014" name="Front. Microbiol.">
        <title>High frequency of phylogenetically diverse reductive dehalogenase-homologous genes in deep subseafloor sedimentary metagenomes.</title>
        <authorList>
            <person name="Kawai M."/>
            <person name="Futagami T."/>
            <person name="Toyoda A."/>
            <person name="Takaki Y."/>
            <person name="Nishi S."/>
            <person name="Hori S."/>
            <person name="Arai W."/>
            <person name="Tsubouchi T."/>
            <person name="Morono Y."/>
            <person name="Uchiyama I."/>
            <person name="Ito T."/>
            <person name="Fujiyama A."/>
            <person name="Inagaki F."/>
            <person name="Takami H."/>
        </authorList>
    </citation>
    <scope>NUCLEOTIDE SEQUENCE</scope>
    <source>
        <strain evidence="1">Expedition CK06-06</strain>
    </source>
</reference>
<dbReference type="AlphaFoldDB" id="X1A3P8"/>
<dbReference type="InterPro" id="IPR027417">
    <property type="entry name" value="P-loop_NTPase"/>
</dbReference>
<dbReference type="EMBL" id="BART01012078">
    <property type="protein sequence ID" value="GAG76725.1"/>
    <property type="molecule type" value="Genomic_DNA"/>
</dbReference>
<name>X1A3P8_9ZZZZ</name>
<accession>X1A3P8</accession>
<dbReference type="PANTHER" id="PTHR41930">
    <property type="entry name" value="UPF0200 PROTEIN MJ1399"/>
    <property type="match status" value="1"/>
</dbReference>
<sequence length="148" mass="17022">DITEEQIKNRELELNEENERYIRQQLRKEHGMAVYAKLNLPRIDSSLKSSDVVVDGLYSWEEYTLLTERYGERFSAVAVWASAPTRHKRLANRAERPLTLEEAASRDNAEIENSNKAGPIAMADFTIINEASLEELERETERVLSALK</sequence>
<dbReference type="Gene3D" id="3.40.50.300">
    <property type="entry name" value="P-loop containing nucleotide triphosphate hydrolases"/>
    <property type="match status" value="1"/>
</dbReference>
<dbReference type="PANTHER" id="PTHR41930:SF1">
    <property type="entry name" value="DEPHOSPHO-COA KINASE"/>
    <property type="match status" value="1"/>
</dbReference>